<comment type="caution">
    <text evidence="1">The sequence shown here is derived from an EMBL/GenBank/DDBJ whole genome shotgun (WGS) entry which is preliminary data.</text>
</comment>
<evidence type="ECO:0000313" key="2">
    <source>
        <dbReference type="Proteomes" id="UP001303046"/>
    </source>
</evidence>
<sequence length="99" mass="11849">MWADPRHQRSQRNQVKSASLPIRNSPIVMYRSDTWSARSTVMERLHGTGKKWLWLGYFWPRVSHNGDLYAENDELNRLMARGRYQQLVRDQQMALLNEF</sequence>
<dbReference type="EMBL" id="JAVFWL010000006">
    <property type="protein sequence ID" value="KAK6763645.1"/>
    <property type="molecule type" value="Genomic_DNA"/>
</dbReference>
<dbReference type="Proteomes" id="UP001303046">
    <property type="component" value="Unassembled WGS sequence"/>
</dbReference>
<evidence type="ECO:0000313" key="1">
    <source>
        <dbReference type="EMBL" id="KAK6763645.1"/>
    </source>
</evidence>
<gene>
    <name evidence="1" type="primary">Necator_chrX.g24261</name>
    <name evidence="1" type="ORF">RB195_024096</name>
</gene>
<protein>
    <submittedName>
        <fullName evidence="1">Uncharacterized protein</fullName>
    </submittedName>
</protein>
<organism evidence="1 2">
    <name type="scientific">Necator americanus</name>
    <name type="common">Human hookworm</name>
    <dbReference type="NCBI Taxonomy" id="51031"/>
    <lineage>
        <taxon>Eukaryota</taxon>
        <taxon>Metazoa</taxon>
        <taxon>Ecdysozoa</taxon>
        <taxon>Nematoda</taxon>
        <taxon>Chromadorea</taxon>
        <taxon>Rhabditida</taxon>
        <taxon>Rhabditina</taxon>
        <taxon>Rhabditomorpha</taxon>
        <taxon>Strongyloidea</taxon>
        <taxon>Ancylostomatidae</taxon>
        <taxon>Bunostominae</taxon>
        <taxon>Necator</taxon>
    </lineage>
</organism>
<accession>A0ABR1EM06</accession>
<proteinExistence type="predicted"/>
<keyword evidence="2" id="KW-1185">Reference proteome</keyword>
<reference evidence="1 2" key="1">
    <citation type="submission" date="2023-08" db="EMBL/GenBank/DDBJ databases">
        <title>A Necator americanus chromosomal reference genome.</title>
        <authorList>
            <person name="Ilik V."/>
            <person name="Petrzelkova K.J."/>
            <person name="Pardy F."/>
            <person name="Fuh T."/>
            <person name="Niatou-Singa F.S."/>
            <person name="Gouil Q."/>
            <person name="Baker L."/>
            <person name="Ritchie M.E."/>
            <person name="Jex A.R."/>
            <person name="Gazzola D."/>
            <person name="Li H."/>
            <person name="Toshio Fujiwara R."/>
            <person name="Zhan B."/>
            <person name="Aroian R.V."/>
            <person name="Pafco B."/>
            <person name="Schwarz E.M."/>
        </authorList>
    </citation>
    <scope>NUCLEOTIDE SEQUENCE [LARGE SCALE GENOMIC DNA]</scope>
    <source>
        <strain evidence="1 2">Aroian</strain>
        <tissue evidence="1">Whole animal</tissue>
    </source>
</reference>
<name>A0ABR1EM06_NECAM</name>